<proteinExistence type="predicted"/>
<sequence length="270" mass="29827">MLLFLPKSCFSYDAFFGSYDYEFPDRVVNHPVCYETMCKFKYPCPDPYTCSAINLTFKRGTYILEATGGGSNLGYSYGIVSFPKTTNILLHIGGSFFEQKTIKTPIYNGGGMGCDYSGGGATDFRTSQDIHDRFIIAGGGPNGGGESNANFEELYGQNSDVHNCPSLYPRDPDYEENMRRRKGGGGGLYGGINNQGGSGFVYNFSYGANPAIINKINHFKVLSGDTFFGHPYNDGYQAKIRLADAHYYIPGINNMITPGPGIHYRVYRDR</sequence>
<evidence type="ECO:0000313" key="1">
    <source>
        <dbReference type="EMBL" id="EAY21636.1"/>
    </source>
</evidence>
<dbReference type="EMBL" id="DS113189">
    <property type="protein sequence ID" value="EAY21636.1"/>
    <property type="molecule type" value="Genomic_DNA"/>
</dbReference>
<protein>
    <recommendedName>
        <fullName evidence="3">Loricrin</fullName>
    </recommendedName>
</protein>
<organism evidence="1 2">
    <name type="scientific">Trichomonas vaginalis (strain ATCC PRA-98 / G3)</name>
    <dbReference type="NCBI Taxonomy" id="412133"/>
    <lineage>
        <taxon>Eukaryota</taxon>
        <taxon>Metamonada</taxon>
        <taxon>Parabasalia</taxon>
        <taxon>Trichomonadida</taxon>
        <taxon>Trichomonadidae</taxon>
        <taxon>Trichomonas</taxon>
    </lineage>
</organism>
<accession>A2DDF7</accession>
<evidence type="ECO:0000313" key="2">
    <source>
        <dbReference type="Proteomes" id="UP000001542"/>
    </source>
</evidence>
<dbReference type="VEuPathDB" id="TrichDB:TVAGG3_0986240"/>
<reference evidence="1" key="1">
    <citation type="submission" date="2006-10" db="EMBL/GenBank/DDBJ databases">
        <authorList>
            <person name="Amadeo P."/>
            <person name="Zhao Q."/>
            <person name="Wortman J."/>
            <person name="Fraser-Liggett C."/>
            <person name="Carlton J."/>
        </authorList>
    </citation>
    <scope>NUCLEOTIDE SEQUENCE</scope>
    <source>
        <strain evidence="1">G3</strain>
    </source>
</reference>
<evidence type="ECO:0008006" key="3">
    <source>
        <dbReference type="Google" id="ProtNLM"/>
    </source>
</evidence>
<dbReference type="VEuPathDB" id="TrichDB:TVAG_014030"/>
<dbReference type="AlphaFoldDB" id="A2DDF7"/>
<dbReference type="Proteomes" id="UP000001542">
    <property type="component" value="Unassembled WGS sequence"/>
</dbReference>
<dbReference type="InParanoid" id="A2DDF7"/>
<reference evidence="1" key="2">
    <citation type="journal article" date="2007" name="Science">
        <title>Draft genome sequence of the sexually transmitted pathogen Trichomonas vaginalis.</title>
        <authorList>
            <person name="Carlton J.M."/>
            <person name="Hirt R.P."/>
            <person name="Silva J.C."/>
            <person name="Delcher A.L."/>
            <person name="Schatz M."/>
            <person name="Zhao Q."/>
            <person name="Wortman J.R."/>
            <person name="Bidwell S.L."/>
            <person name="Alsmark U.C.M."/>
            <person name="Besteiro S."/>
            <person name="Sicheritz-Ponten T."/>
            <person name="Noel C.J."/>
            <person name="Dacks J.B."/>
            <person name="Foster P.G."/>
            <person name="Simillion C."/>
            <person name="Van de Peer Y."/>
            <person name="Miranda-Saavedra D."/>
            <person name="Barton G.J."/>
            <person name="Westrop G.D."/>
            <person name="Mueller S."/>
            <person name="Dessi D."/>
            <person name="Fiori P.L."/>
            <person name="Ren Q."/>
            <person name="Paulsen I."/>
            <person name="Zhang H."/>
            <person name="Bastida-Corcuera F.D."/>
            <person name="Simoes-Barbosa A."/>
            <person name="Brown M.T."/>
            <person name="Hayes R.D."/>
            <person name="Mukherjee M."/>
            <person name="Okumura C.Y."/>
            <person name="Schneider R."/>
            <person name="Smith A.J."/>
            <person name="Vanacova S."/>
            <person name="Villalvazo M."/>
            <person name="Haas B.J."/>
            <person name="Pertea M."/>
            <person name="Feldblyum T.V."/>
            <person name="Utterback T.R."/>
            <person name="Shu C.L."/>
            <person name="Osoegawa K."/>
            <person name="de Jong P.J."/>
            <person name="Hrdy I."/>
            <person name="Horvathova L."/>
            <person name="Zubacova Z."/>
            <person name="Dolezal P."/>
            <person name="Malik S.B."/>
            <person name="Logsdon J.M. Jr."/>
            <person name="Henze K."/>
            <person name="Gupta A."/>
            <person name="Wang C.C."/>
            <person name="Dunne R.L."/>
            <person name="Upcroft J.A."/>
            <person name="Upcroft P."/>
            <person name="White O."/>
            <person name="Salzberg S.L."/>
            <person name="Tang P."/>
            <person name="Chiu C.-H."/>
            <person name="Lee Y.-S."/>
            <person name="Embley T.M."/>
            <person name="Coombs G.H."/>
            <person name="Mottram J.C."/>
            <person name="Tachezy J."/>
            <person name="Fraser-Liggett C.M."/>
            <person name="Johnson P.J."/>
        </authorList>
    </citation>
    <scope>NUCLEOTIDE SEQUENCE [LARGE SCALE GENOMIC DNA]</scope>
    <source>
        <strain evidence="1">G3</strain>
    </source>
</reference>
<name>A2DDF7_TRIV3</name>
<keyword evidence="2" id="KW-1185">Reference proteome</keyword>
<gene>
    <name evidence="1" type="ORF">TVAG_014030</name>
</gene>
<dbReference type="KEGG" id="tva:5467188"/>